<sequence>MRANRTFTNAQIIDIGGSRLNETLRSMLVNSMLTPKKHCVLPSALLSDDNGSFLWRDINRMPDYYQMQDEIALLELHGKDIADLIPPNALLIDLGCGDTRKVYPLLSLLDRARKPIHYYGLDVCLSSLQSTISQLASSLTHIKCYGLWGTFDDALRFVPTISPYSASPRWFLSLGSILGNDFPGPATANLARWAAILRPGFDDRMLLSMDSTTDLNRIWNSYHDPDGLFERFMRGGLENANRVLGVEWYWPEDWEVVGVMSEEYVMHRFVFRARRHVRHEALGGVEIDFPEGHEIDCYEGFRFQPEEMARQFRGAGLKQLRMWKAPAPSGIGEIT</sequence>
<evidence type="ECO:0000256" key="4">
    <source>
        <dbReference type="ARBA" id="ARBA00022589"/>
    </source>
</evidence>
<evidence type="ECO:0000256" key="3">
    <source>
        <dbReference type="ARBA" id="ARBA00011738"/>
    </source>
</evidence>
<evidence type="ECO:0000313" key="11">
    <source>
        <dbReference type="EMBL" id="KXX79370.1"/>
    </source>
</evidence>
<dbReference type="InterPro" id="IPR019257">
    <property type="entry name" value="MeTrfase_dom"/>
</dbReference>
<evidence type="ECO:0000256" key="1">
    <source>
        <dbReference type="ARBA" id="ARBA00005107"/>
    </source>
</evidence>
<evidence type="ECO:0000259" key="10">
    <source>
        <dbReference type="Pfam" id="PF10017"/>
    </source>
</evidence>
<evidence type="ECO:0000256" key="5">
    <source>
        <dbReference type="ARBA" id="ARBA00022603"/>
    </source>
</evidence>
<dbReference type="PIRSF" id="PIRSF018005">
    <property type="entry name" value="UCP018005"/>
    <property type="match status" value="1"/>
</dbReference>
<comment type="caution">
    <text evidence="11">The sequence shown here is derived from an EMBL/GenBank/DDBJ whole genome shotgun (WGS) entry which is preliminary data.</text>
</comment>
<dbReference type="GO" id="GO:0008168">
    <property type="term" value="F:methyltransferase activity"/>
    <property type="evidence" value="ECO:0007669"/>
    <property type="project" value="UniProtKB-KW"/>
</dbReference>
<evidence type="ECO:0000256" key="8">
    <source>
        <dbReference type="ARBA" id="ARBA00039094"/>
    </source>
</evidence>
<dbReference type="PANTHER" id="PTHR43397:SF1">
    <property type="entry name" value="ERGOTHIONEINE BIOSYNTHESIS PROTEIN 1"/>
    <property type="match status" value="1"/>
</dbReference>
<comment type="pathway">
    <text evidence="1">Alkaloid biosynthesis; ergot alkaloid biosynthesis.</text>
</comment>
<evidence type="ECO:0000256" key="9">
    <source>
        <dbReference type="ARBA" id="ARBA00049425"/>
    </source>
</evidence>
<keyword evidence="12" id="KW-1185">Reference proteome</keyword>
<proteinExistence type="inferred from homology"/>
<comment type="catalytic activity">
    <reaction evidence="9">
        <text>4-(3-methylbut-2-enyl)-L-tryptophan + S-adenosyl-L-methionine = 4-(3-methylbut-2-enyl)-L-abrine + S-adenosyl-L-homocysteine + H(+)</text>
        <dbReference type="Rhea" id="RHEA:34435"/>
        <dbReference type="ChEBI" id="CHEBI:15378"/>
        <dbReference type="ChEBI" id="CHEBI:57856"/>
        <dbReference type="ChEBI" id="CHEBI:58209"/>
        <dbReference type="ChEBI" id="CHEBI:59789"/>
        <dbReference type="ChEBI" id="CHEBI:67248"/>
        <dbReference type="EC" id="2.1.1.261"/>
    </reaction>
</comment>
<evidence type="ECO:0000256" key="7">
    <source>
        <dbReference type="ARBA" id="ARBA00022691"/>
    </source>
</evidence>
<dbReference type="Gene3D" id="3.40.50.150">
    <property type="entry name" value="Vaccinia Virus protein VP39"/>
    <property type="match status" value="1"/>
</dbReference>
<dbReference type="EMBL" id="LCTW02000089">
    <property type="protein sequence ID" value="KXX79370.1"/>
    <property type="molecule type" value="Genomic_DNA"/>
</dbReference>
<evidence type="ECO:0000313" key="12">
    <source>
        <dbReference type="Proteomes" id="UP000078237"/>
    </source>
</evidence>
<dbReference type="InterPro" id="IPR029063">
    <property type="entry name" value="SAM-dependent_MTases_sf"/>
</dbReference>
<accession>A0A175W7W9</accession>
<evidence type="ECO:0000256" key="6">
    <source>
        <dbReference type="ARBA" id="ARBA00022679"/>
    </source>
</evidence>
<keyword evidence="4" id="KW-0017">Alkaloid metabolism</keyword>
<dbReference type="InterPro" id="IPR017805">
    <property type="entry name" value="SAM_MeTrfase_EasF-type_put"/>
</dbReference>
<protein>
    <recommendedName>
        <fullName evidence="8">4-dimethylallyltryptophan N-methyltransferase</fullName>
        <ecNumber evidence="8">2.1.1.261</ecNumber>
    </recommendedName>
</protein>
<reference evidence="11 12" key="1">
    <citation type="journal article" date="2016" name="Genome Announc.">
        <title>Genome Sequence of Madurella mycetomatis mm55, Isolated from a Human Mycetoma Case in Sudan.</title>
        <authorList>
            <person name="Smit S."/>
            <person name="Derks M.F."/>
            <person name="Bervoets S."/>
            <person name="Fahal A."/>
            <person name="van Leeuwen W."/>
            <person name="van Belkum A."/>
            <person name="van de Sande W.W."/>
        </authorList>
    </citation>
    <scope>NUCLEOTIDE SEQUENCE [LARGE SCALE GENOMIC DNA]</scope>
    <source>
        <strain evidence="12">mm55</strain>
    </source>
</reference>
<comment type="subunit">
    <text evidence="3">Homodimer.</text>
</comment>
<feature type="domain" description="Histidine-specific methyltransferase SAM-dependent" evidence="10">
    <location>
        <begin position="32"/>
        <end position="326"/>
    </location>
</feature>
<keyword evidence="7" id="KW-0949">S-adenosyl-L-methionine</keyword>
<organism evidence="11 12">
    <name type="scientific">Madurella mycetomatis</name>
    <dbReference type="NCBI Taxonomy" id="100816"/>
    <lineage>
        <taxon>Eukaryota</taxon>
        <taxon>Fungi</taxon>
        <taxon>Dikarya</taxon>
        <taxon>Ascomycota</taxon>
        <taxon>Pezizomycotina</taxon>
        <taxon>Sordariomycetes</taxon>
        <taxon>Sordariomycetidae</taxon>
        <taxon>Sordariales</taxon>
        <taxon>Sordariales incertae sedis</taxon>
        <taxon>Madurella</taxon>
    </lineage>
</organism>
<keyword evidence="6" id="KW-0808">Transferase</keyword>
<dbReference type="AlphaFoldDB" id="A0A175W7W9"/>
<dbReference type="PANTHER" id="PTHR43397">
    <property type="entry name" value="ERGOTHIONEINE BIOSYNTHESIS PROTEIN 1"/>
    <property type="match status" value="1"/>
</dbReference>
<dbReference type="EC" id="2.1.1.261" evidence="8"/>
<dbReference type="Proteomes" id="UP000078237">
    <property type="component" value="Unassembled WGS sequence"/>
</dbReference>
<evidence type="ECO:0000256" key="2">
    <source>
        <dbReference type="ARBA" id="ARBA00008361"/>
    </source>
</evidence>
<name>A0A175W7W9_9PEZI</name>
<dbReference type="GO" id="GO:0009820">
    <property type="term" value="P:alkaloid metabolic process"/>
    <property type="evidence" value="ECO:0007669"/>
    <property type="project" value="UniProtKB-KW"/>
</dbReference>
<dbReference type="STRING" id="100816.A0A175W7W9"/>
<dbReference type="Pfam" id="PF10017">
    <property type="entry name" value="Methyltransf_33"/>
    <property type="match status" value="1"/>
</dbReference>
<dbReference type="OrthoDB" id="659at2759"/>
<gene>
    <name evidence="11" type="ORF">MMYC01_204704</name>
</gene>
<dbReference type="VEuPathDB" id="FungiDB:MMYC01_204704"/>
<dbReference type="NCBIfam" id="TIGR03439">
    <property type="entry name" value="methyl_EasF"/>
    <property type="match status" value="1"/>
</dbReference>
<dbReference type="InterPro" id="IPR051128">
    <property type="entry name" value="EgtD_Methyltrsf_superfamily"/>
</dbReference>
<dbReference type="InterPro" id="IPR017804">
    <property type="entry name" value="MeTrfase_EgtD-like"/>
</dbReference>
<keyword evidence="5" id="KW-0489">Methyltransferase</keyword>
<dbReference type="GO" id="GO:0032259">
    <property type="term" value="P:methylation"/>
    <property type="evidence" value="ECO:0007669"/>
    <property type="project" value="UniProtKB-KW"/>
</dbReference>
<comment type="similarity">
    <text evidence="2">Belongs to the methyltransferase superfamily.</text>
</comment>